<dbReference type="PANTHER" id="PTHR47666">
    <property type="entry name" value="PROTEIN VASCULAR ASSOCIATED DEATH 1, CHLOROPLASTIC"/>
    <property type="match status" value="1"/>
</dbReference>
<dbReference type="SMART" id="SM00568">
    <property type="entry name" value="GRAM"/>
    <property type="match status" value="2"/>
</dbReference>
<dbReference type="CDD" id="cd13351">
    <property type="entry name" value="PH-GRAM1_TCB1D9_TCB1D9B"/>
    <property type="match status" value="1"/>
</dbReference>
<dbReference type="EMBL" id="CAJHNJ030000004">
    <property type="protein sequence ID" value="CAG9096351.1"/>
    <property type="molecule type" value="Genomic_DNA"/>
</dbReference>
<organism evidence="5 6">
    <name type="scientific">Plutella xylostella</name>
    <name type="common">Diamondback moth</name>
    <name type="synonym">Plutella maculipennis</name>
    <dbReference type="NCBI Taxonomy" id="51655"/>
    <lineage>
        <taxon>Eukaryota</taxon>
        <taxon>Metazoa</taxon>
        <taxon>Ecdysozoa</taxon>
        <taxon>Arthropoda</taxon>
        <taxon>Hexapoda</taxon>
        <taxon>Insecta</taxon>
        <taxon>Pterygota</taxon>
        <taxon>Neoptera</taxon>
        <taxon>Endopterygota</taxon>
        <taxon>Lepidoptera</taxon>
        <taxon>Glossata</taxon>
        <taxon>Ditrysia</taxon>
        <taxon>Yponomeutoidea</taxon>
        <taxon>Plutellidae</taxon>
        <taxon>Plutella</taxon>
    </lineage>
</organism>
<keyword evidence="2" id="KW-0677">Repeat</keyword>
<feature type="compositionally biased region" description="Polar residues" evidence="3">
    <location>
        <begin position="1159"/>
        <end position="1169"/>
    </location>
</feature>
<dbReference type="Gene3D" id="2.30.29.30">
    <property type="entry name" value="Pleckstrin-homology domain (PH domain)/Phosphotyrosine-binding domain (PTB)"/>
    <property type="match status" value="2"/>
</dbReference>
<dbReference type="InterPro" id="IPR011993">
    <property type="entry name" value="PH-like_dom_sf"/>
</dbReference>
<evidence type="ECO:0000259" key="4">
    <source>
        <dbReference type="PROSITE" id="PS50086"/>
    </source>
</evidence>
<feature type="compositionally biased region" description="Pro residues" evidence="3">
    <location>
        <begin position="1170"/>
        <end position="1181"/>
    </location>
</feature>
<dbReference type="SMART" id="SM00164">
    <property type="entry name" value="TBC"/>
    <property type="match status" value="1"/>
</dbReference>
<protein>
    <submittedName>
        <fullName evidence="5">(diamondback moth) hypothetical protein</fullName>
    </submittedName>
</protein>
<gene>
    <name evidence="5" type="ORF">PLXY2_LOCUS1527</name>
</gene>
<dbReference type="InterPro" id="IPR000195">
    <property type="entry name" value="Rab-GAP-TBC_dom"/>
</dbReference>
<dbReference type="GO" id="GO:0003008">
    <property type="term" value="P:system process"/>
    <property type="evidence" value="ECO:0007669"/>
    <property type="project" value="UniProtKB-ARBA"/>
</dbReference>
<dbReference type="InterPro" id="IPR035969">
    <property type="entry name" value="Rab-GAP_TBC_sf"/>
</dbReference>
<feature type="region of interest" description="Disordered" evidence="3">
    <location>
        <begin position="1023"/>
        <end position="1060"/>
    </location>
</feature>
<dbReference type="InterPro" id="IPR036014">
    <property type="entry name" value="TCB1D9/TCB1D9B_PH-GRAM1"/>
</dbReference>
<dbReference type="PANTHER" id="PTHR47666:SF1">
    <property type="entry name" value="PROTEIN VASCULAR ASSOCIATED DEATH 1, CHLOROPLASTIC"/>
    <property type="match status" value="1"/>
</dbReference>
<feature type="domain" description="Rab-GAP TBC" evidence="4">
    <location>
        <begin position="586"/>
        <end position="773"/>
    </location>
</feature>
<evidence type="ECO:0000313" key="6">
    <source>
        <dbReference type="Proteomes" id="UP000653454"/>
    </source>
</evidence>
<reference evidence="5" key="1">
    <citation type="submission" date="2020-11" db="EMBL/GenBank/DDBJ databases">
        <authorList>
            <person name="Whiteford S."/>
        </authorList>
    </citation>
    <scope>NUCLEOTIDE SEQUENCE</scope>
</reference>
<dbReference type="PROSITE" id="PS50086">
    <property type="entry name" value="TBC_RABGAP"/>
    <property type="match status" value="1"/>
</dbReference>
<keyword evidence="6" id="KW-1185">Reference proteome</keyword>
<proteinExistence type="predicted"/>
<dbReference type="InterPro" id="IPR036017">
    <property type="entry name" value="TCB1D9/TCB1D9B_PH-GRAM2"/>
</dbReference>
<dbReference type="Proteomes" id="UP000653454">
    <property type="component" value="Unassembled WGS sequence"/>
</dbReference>
<accession>A0A8S4DBF8</accession>
<dbReference type="Pfam" id="PF00566">
    <property type="entry name" value="RabGAP-TBC"/>
    <property type="match status" value="1"/>
</dbReference>
<dbReference type="FunFam" id="1.10.472.80:FF:000049">
    <property type="entry name" value="Uncharacterized protein, isoform B"/>
    <property type="match status" value="1"/>
</dbReference>
<evidence type="ECO:0000256" key="3">
    <source>
        <dbReference type="SAM" id="MobiDB-lite"/>
    </source>
</evidence>
<dbReference type="FunFam" id="2.30.29.30:FF:000013">
    <property type="entry name" value="Putative TBC1 domain family member 8B"/>
    <property type="match status" value="1"/>
</dbReference>
<dbReference type="SUPFAM" id="SSF47923">
    <property type="entry name" value="Ypt/Rab-GAP domain of gyp1p"/>
    <property type="match status" value="3"/>
</dbReference>
<feature type="region of interest" description="Disordered" evidence="3">
    <location>
        <begin position="1155"/>
        <end position="1183"/>
    </location>
</feature>
<evidence type="ECO:0000313" key="5">
    <source>
        <dbReference type="EMBL" id="CAG9096351.1"/>
    </source>
</evidence>
<dbReference type="Gene3D" id="1.10.8.270">
    <property type="entry name" value="putative rabgap domain of human tbc1 domain family member 14 like domains"/>
    <property type="match status" value="1"/>
</dbReference>
<keyword evidence="1" id="KW-0343">GTPase activation</keyword>
<dbReference type="Gene3D" id="1.10.472.80">
    <property type="entry name" value="Ypt/Rab-GAP domain of gyp1p, domain 3"/>
    <property type="match status" value="1"/>
</dbReference>
<dbReference type="InterPro" id="IPR004182">
    <property type="entry name" value="GRAM"/>
</dbReference>
<feature type="compositionally biased region" description="Polar residues" evidence="3">
    <location>
        <begin position="1023"/>
        <end position="1044"/>
    </location>
</feature>
<evidence type="ECO:0000256" key="2">
    <source>
        <dbReference type="ARBA" id="ARBA00022737"/>
    </source>
</evidence>
<name>A0A8S4DBF8_PLUXY</name>
<dbReference type="GO" id="GO:0005096">
    <property type="term" value="F:GTPase activator activity"/>
    <property type="evidence" value="ECO:0007669"/>
    <property type="project" value="UniProtKB-KW"/>
</dbReference>
<sequence length="1229" mass="139222">MWVKPQEVFIKTAFWDTDENSLYFVLQRRKGHGKSKGLSSLLVGTLDSVLDSKPAPFRILHQTPNSEIYYVIATALTSDEIKRDWQWLVHNVCPTLHSFDTEEEVTEFVCCKINSIIATEQENFTEDEDTVTYKNVDYEFHQRFSMPKDEKLVCYYSCSYWKGKMPRQGWMYLSVHYMCFYSYIFGRKTTIKIRWADVTELAKTNSLLFPDSIKIVTRDGEFYFTMFLKKSETYALMQQLANIAMKQMIDDKSGSFNIDKELLTKLSKNVPKKPSFLKRDLDARKQSNLYTLKFRLPQTEKLDGSEECTLWTPYNKRHNWGRLYLSQNFICFDSRVRNLVRLTIPLRNVHQVERAVSGGAGSSGDTGSVLITTAHHTSFLFGNISDREFLVHKISELLAKLPNDVFRENATRAIDRSESDGAWSPQPPLMTLFKTHQTSPIKQIQQKKEKQWEEHMAEVGRGVSMYQTVAGSELVIGGVPESLRGELWSVFSGVLPSRLHSQVYYREREREREASWSACTRPWPAASWSSAECPSRCAESFGACSQVCCRLACTRRCTIERERERERSELVSMYQTVAGSELVIGGVPESLRGELWSVFSGSNLQKAQNKGLYEKLVNEALSSKNQANDEIERDLHRSLPEHPAFQNDLGISALRRVLCAYALKNPTIGYCQAMNIVASVLLIYCPEEQAFWLLATICETLLPDYYNTRVVGALVDQGVLEELTEVHLPELHAKLDELGLMKMISLSWFLTLFISVMPYECAVNVMDCFFYDGAKVIFQVTLTILDINREKLLKCAEDGQAMQILSQYLEGIYNDEAVALSTEPRTVPKTIKIQDLIYKSYTSYASGVSSECIEHLRLKHRLKVVRQLEDSLERNTLKALQQDKMLEPNELQELLLAIREELLWAKRVPCERIEAPYESYRLDYTQFKSLFSVLSPWAEGDYGDAITTRMFKLLDLEDSGYINARSLAQALGLSARAEAPRRLAALYCMHAPPLLPARDLDPPRYTAAGDELAADAISFFDSTENPSTPDSVAPSLQQSLSESADGTHMDKSTDSASSQSVTAASAVRSLALSPGYSGPAPALPRAHFLQLLAAMHRLAQRSPPLYDAVAHAGTMLLQLGELNGRPDLDREISQDSLYLAAQTAKMAVEDMDLEAQEDPNGNPTVSPRSPVTPEPLSPEPAEPNWSITLEQFLATMLAQPLLEEFFNEKVPLLPRLEELRHRDRLHSVS</sequence>
<dbReference type="AlphaFoldDB" id="A0A8S4DBF8"/>
<evidence type="ECO:0000256" key="1">
    <source>
        <dbReference type="ARBA" id="ARBA00022468"/>
    </source>
</evidence>
<comment type="caution">
    <text evidence="5">The sequence shown here is derived from an EMBL/GenBank/DDBJ whole genome shotgun (WGS) entry which is preliminary data.</text>
</comment>
<dbReference type="Pfam" id="PF02893">
    <property type="entry name" value="GRAM"/>
    <property type="match status" value="2"/>
</dbReference>
<dbReference type="Gene3D" id="1.10.238.10">
    <property type="entry name" value="EF-hand"/>
    <property type="match status" value="1"/>
</dbReference>
<dbReference type="CDD" id="cd13354">
    <property type="entry name" value="PH-GRAM2_TCB1D9_TCB1D9B"/>
    <property type="match status" value="1"/>
</dbReference>
<dbReference type="FunFam" id="1.10.8.270:FF:000002">
    <property type="entry name" value="TBC1 domain family member 9B"/>
    <property type="match status" value="1"/>
</dbReference>